<keyword evidence="4 7" id="KW-0812">Transmembrane</keyword>
<name>A0A109JJP0_9HYPH</name>
<evidence type="ECO:0000313" key="9">
    <source>
        <dbReference type="EMBL" id="KWV50083.1"/>
    </source>
</evidence>
<evidence type="ECO:0000256" key="7">
    <source>
        <dbReference type="SAM" id="Phobius"/>
    </source>
</evidence>
<dbReference type="PANTHER" id="PTHR42718:SF46">
    <property type="entry name" value="BLR6921 PROTEIN"/>
    <property type="match status" value="1"/>
</dbReference>
<evidence type="ECO:0000256" key="3">
    <source>
        <dbReference type="ARBA" id="ARBA00022475"/>
    </source>
</evidence>
<feature type="transmembrane region" description="Helical" evidence="7">
    <location>
        <begin position="112"/>
        <end position="133"/>
    </location>
</feature>
<dbReference type="Gene3D" id="1.20.1720.10">
    <property type="entry name" value="Multidrug resistance protein D"/>
    <property type="match status" value="1"/>
</dbReference>
<dbReference type="InterPro" id="IPR036259">
    <property type="entry name" value="MFS_trans_sf"/>
</dbReference>
<sequence length="483" mass="51585">MSDQIYQAAAVGRAKPNFRVVAMIVASAMFMEQLDATVLATALPTMARDFGVSAPSMSIALTSYLLSLAIFIPASGLIADRFGSRTVFRSAIAVFVTGSIFCALSPNLLCLVLARLLQGLGGAMMLPVGRLVLLRSVSRKDMVNAMSWLLVPALIGPILGPPVGGLIVTYLDWRWIFYINVPIGIIGFTLVSIFIEDFKGEAKRPFDTVGFILSGIALGSLLFGFESSSRPGEGAFSLFLIAVGLLFGVAYLKHARRHPAPIMDFSLMKVSSFGTSVIAGSLTRITQGAQPFLLPLYFQLGFGLSAAKAGQLVTAAALGSMAMKAVAPSVLRHFGFRSSLVANGIIATCGYALCAAFRPDWPLGLIFAILVMCGFFMSFQFTAYNTVAYDEIDRDRMSSATSFYTTFQQLMLSLGICVGALALHTSMTVNGSETPELHDFSAAFLFVTAISITATFWNLRFSRSAGADISGHNAGKAAHTAEH</sequence>
<dbReference type="EMBL" id="LNCD01000086">
    <property type="protein sequence ID" value="KWV50083.1"/>
    <property type="molecule type" value="Genomic_DNA"/>
</dbReference>
<dbReference type="Gene3D" id="1.20.1250.20">
    <property type="entry name" value="MFS general substrate transporter like domains"/>
    <property type="match status" value="1"/>
</dbReference>
<dbReference type="GO" id="GO:0005886">
    <property type="term" value="C:plasma membrane"/>
    <property type="evidence" value="ECO:0007669"/>
    <property type="project" value="UniProtKB-SubCell"/>
</dbReference>
<dbReference type="PROSITE" id="PS50850">
    <property type="entry name" value="MFS"/>
    <property type="match status" value="1"/>
</dbReference>
<dbReference type="AlphaFoldDB" id="A0A109JJP0"/>
<feature type="transmembrane region" description="Helical" evidence="7">
    <location>
        <begin position="340"/>
        <end position="358"/>
    </location>
</feature>
<dbReference type="RefSeq" id="WP_062371540.1">
    <property type="nucleotide sequence ID" value="NZ_LNCD01000086.1"/>
</dbReference>
<evidence type="ECO:0000256" key="5">
    <source>
        <dbReference type="ARBA" id="ARBA00022989"/>
    </source>
</evidence>
<dbReference type="Proteomes" id="UP000068164">
    <property type="component" value="Unassembled WGS sequence"/>
</dbReference>
<dbReference type="InterPro" id="IPR011701">
    <property type="entry name" value="MFS"/>
</dbReference>
<dbReference type="NCBIfam" id="TIGR00711">
    <property type="entry name" value="efflux_EmrB"/>
    <property type="match status" value="1"/>
</dbReference>
<feature type="transmembrane region" description="Helical" evidence="7">
    <location>
        <begin position="440"/>
        <end position="459"/>
    </location>
</feature>
<organism evidence="9 10">
    <name type="scientific">Rhizobium altiplani</name>
    <dbReference type="NCBI Taxonomy" id="1864509"/>
    <lineage>
        <taxon>Bacteria</taxon>
        <taxon>Pseudomonadati</taxon>
        <taxon>Pseudomonadota</taxon>
        <taxon>Alphaproteobacteria</taxon>
        <taxon>Hyphomicrobiales</taxon>
        <taxon>Rhizobiaceae</taxon>
        <taxon>Rhizobium/Agrobacterium group</taxon>
        <taxon>Rhizobium</taxon>
    </lineage>
</organism>
<dbReference type="GO" id="GO:0022857">
    <property type="term" value="F:transmembrane transporter activity"/>
    <property type="evidence" value="ECO:0007669"/>
    <property type="project" value="InterPro"/>
</dbReference>
<dbReference type="PANTHER" id="PTHR42718">
    <property type="entry name" value="MAJOR FACILITATOR SUPERFAMILY MULTIDRUG TRANSPORTER MFSC"/>
    <property type="match status" value="1"/>
</dbReference>
<keyword evidence="10" id="KW-1185">Reference proteome</keyword>
<feature type="transmembrane region" description="Helical" evidence="7">
    <location>
        <begin position="175"/>
        <end position="194"/>
    </location>
</feature>
<feature type="transmembrane region" description="Helical" evidence="7">
    <location>
        <begin position="59"/>
        <end position="79"/>
    </location>
</feature>
<dbReference type="Pfam" id="PF07690">
    <property type="entry name" value="MFS_1"/>
    <property type="match status" value="1"/>
</dbReference>
<feature type="transmembrane region" description="Helical" evidence="7">
    <location>
        <begin position="20"/>
        <end position="47"/>
    </location>
</feature>
<dbReference type="InterPro" id="IPR020846">
    <property type="entry name" value="MFS_dom"/>
</dbReference>
<feature type="transmembrane region" description="Helical" evidence="7">
    <location>
        <begin position="145"/>
        <end position="169"/>
    </location>
</feature>
<feature type="transmembrane region" description="Helical" evidence="7">
    <location>
        <begin position="86"/>
        <end position="106"/>
    </location>
</feature>
<keyword evidence="5 7" id="KW-1133">Transmembrane helix</keyword>
<keyword evidence="6 7" id="KW-0472">Membrane</keyword>
<dbReference type="OrthoDB" id="9812221at2"/>
<feature type="transmembrane region" description="Helical" evidence="7">
    <location>
        <begin position="364"/>
        <end position="389"/>
    </location>
</feature>
<feature type="transmembrane region" description="Helical" evidence="7">
    <location>
        <begin position="265"/>
        <end position="285"/>
    </location>
</feature>
<evidence type="ECO:0000256" key="2">
    <source>
        <dbReference type="ARBA" id="ARBA00022448"/>
    </source>
</evidence>
<dbReference type="SUPFAM" id="SSF103473">
    <property type="entry name" value="MFS general substrate transporter"/>
    <property type="match status" value="1"/>
</dbReference>
<protein>
    <submittedName>
        <fullName evidence="9">MFS transporter</fullName>
    </submittedName>
</protein>
<evidence type="ECO:0000256" key="1">
    <source>
        <dbReference type="ARBA" id="ARBA00004651"/>
    </source>
</evidence>
<keyword evidence="2" id="KW-0813">Transport</keyword>
<evidence type="ECO:0000259" key="8">
    <source>
        <dbReference type="PROSITE" id="PS50850"/>
    </source>
</evidence>
<evidence type="ECO:0000256" key="4">
    <source>
        <dbReference type="ARBA" id="ARBA00022692"/>
    </source>
</evidence>
<keyword evidence="3" id="KW-1003">Cell membrane</keyword>
<proteinExistence type="predicted"/>
<feature type="transmembrane region" description="Helical" evidence="7">
    <location>
        <begin position="410"/>
        <end position="428"/>
    </location>
</feature>
<dbReference type="PRINTS" id="PR01036">
    <property type="entry name" value="TCRTETB"/>
</dbReference>
<feature type="domain" description="Major facilitator superfamily (MFS) profile" evidence="8">
    <location>
        <begin position="21"/>
        <end position="466"/>
    </location>
</feature>
<reference evidence="9 10" key="1">
    <citation type="submission" date="2015-11" db="EMBL/GenBank/DDBJ databases">
        <title>Draft Genome Sequence of the Strain BR 10423 (Rhizobium sp.) isolated from nodules of Mimosa pudica.</title>
        <authorList>
            <person name="Barauna A.C."/>
            <person name="Zilli J.E."/>
            <person name="Simoes-Araujo J.L."/>
            <person name="Reis V.M."/>
            <person name="James E.K."/>
            <person name="Reis F.B.Jr."/>
            <person name="Rouws L.F."/>
            <person name="Passos S.R."/>
            <person name="Gois S.R."/>
        </authorList>
    </citation>
    <scope>NUCLEOTIDE SEQUENCE [LARGE SCALE GENOMIC DNA]</scope>
    <source>
        <strain evidence="9 10">BR10423</strain>
    </source>
</reference>
<dbReference type="InterPro" id="IPR004638">
    <property type="entry name" value="EmrB-like"/>
</dbReference>
<gene>
    <name evidence="9" type="ORF">AS026_09785</name>
</gene>
<feature type="transmembrane region" description="Helical" evidence="7">
    <location>
        <begin position="206"/>
        <end position="223"/>
    </location>
</feature>
<evidence type="ECO:0000256" key="6">
    <source>
        <dbReference type="ARBA" id="ARBA00023136"/>
    </source>
</evidence>
<comment type="subcellular location">
    <subcellularLocation>
        <location evidence="1">Cell membrane</location>
        <topology evidence="1">Multi-pass membrane protein</topology>
    </subcellularLocation>
</comment>
<accession>A0A109JJP0</accession>
<comment type="caution">
    <text evidence="9">The sequence shown here is derived from an EMBL/GenBank/DDBJ whole genome shotgun (WGS) entry which is preliminary data.</text>
</comment>
<feature type="transmembrane region" description="Helical" evidence="7">
    <location>
        <begin position="235"/>
        <end position="253"/>
    </location>
</feature>
<evidence type="ECO:0000313" key="10">
    <source>
        <dbReference type="Proteomes" id="UP000068164"/>
    </source>
</evidence>
<feature type="transmembrane region" description="Helical" evidence="7">
    <location>
        <begin position="297"/>
        <end position="319"/>
    </location>
</feature>